<protein>
    <submittedName>
        <fullName evidence="2">Uncharacterized protein</fullName>
    </submittedName>
</protein>
<dbReference type="Proteomes" id="UP001501645">
    <property type="component" value="Unassembled WGS sequence"/>
</dbReference>
<keyword evidence="1" id="KW-0732">Signal</keyword>
<comment type="caution">
    <text evidence="2">The sequence shown here is derived from an EMBL/GenBank/DDBJ whole genome shotgun (WGS) entry which is preliminary data.</text>
</comment>
<keyword evidence="3" id="KW-1185">Reference proteome</keyword>
<feature type="chain" id="PRO_5046729853" evidence="1">
    <location>
        <begin position="19"/>
        <end position="406"/>
    </location>
</feature>
<organism evidence="2 3">
    <name type="scientific">Microbacterium gilvum</name>
    <dbReference type="NCBI Taxonomy" id="1336204"/>
    <lineage>
        <taxon>Bacteria</taxon>
        <taxon>Bacillati</taxon>
        <taxon>Actinomycetota</taxon>
        <taxon>Actinomycetes</taxon>
        <taxon>Micrococcales</taxon>
        <taxon>Microbacteriaceae</taxon>
        <taxon>Microbacterium</taxon>
    </lineage>
</organism>
<feature type="signal peptide" evidence="1">
    <location>
        <begin position="1"/>
        <end position="18"/>
    </location>
</feature>
<evidence type="ECO:0000313" key="3">
    <source>
        <dbReference type="Proteomes" id="UP001501645"/>
    </source>
</evidence>
<sequence length="406" mass="41950">MARAVVAVSMLAAMLLPAGCLTGDGVSGGLARALADDPAVVETDLTTADGMPFTGGAGGTVTVVDDLDDNRLAAISERIRSHDEGADVRVDVVVGGWRVPVLRDAARNEEALGVLRELRADDALVSGSLIADDAHERLDGVSVVTRDAERAIAFVGGDAPHAPATRAAEDVDGVLSLRGRAGEWVRRGVVAWRALTAEIPVVSTEIDADGFDVRILEEDDAARAQAILAHALDGSGMAVFVSSELVVLAPGAQGHAVRALIASLPSPPMSAWSDDRSASLEFPTADDLLAAARSVGATTLDPVTLSAPGIEVGDDPARLEARMEATTRVIEHDGVAAVRVNPSTGVTLQLDEGAAPTADYASALRELARTGERICVERPAEAVLCVTAADRIEGEGSFADAWNAAR</sequence>
<evidence type="ECO:0000256" key="1">
    <source>
        <dbReference type="SAM" id="SignalP"/>
    </source>
</evidence>
<evidence type="ECO:0000313" key="2">
    <source>
        <dbReference type="EMBL" id="GAA4770982.1"/>
    </source>
</evidence>
<reference evidence="3" key="1">
    <citation type="journal article" date="2019" name="Int. J. Syst. Evol. Microbiol.">
        <title>The Global Catalogue of Microorganisms (GCM) 10K type strain sequencing project: providing services to taxonomists for standard genome sequencing and annotation.</title>
        <authorList>
            <consortium name="The Broad Institute Genomics Platform"/>
            <consortium name="The Broad Institute Genome Sequencing Center for Infectious Disease"/>
            <person name="Wu L."/>
            <person name="Ma J."/>
        </authorList>
    </citation>
    <scope>NUCLEOTIDE SEQUENCE [LARGE SCALE GENOMIC DNA]</scope>
    <source>
        <strain evidence="3">JCM 18537</strain>
    </source>
</reference>
<accession>A0ABP9A201</accession>
<dbReference type="EMBL" id="BAABKO010000002">
    <property type="protein sequence ID" value="GAA4770982.1"/>
    <property type="molecule type" value="Genomic_DNA"/>
</dbReference>
<gene>
    <name evidence="2" type="ORF">GCM10023351_13560</name>
</gene>
<name>A0ABP9A201_9MICO</name>
<proteinExistence type="predicted"/>